<dbReference type="STRING" id="338969.Rfer_2482"/>
<dbReference type="InterPro" id="IPR013976">
    <property type="entry name" value="HDOD"/>
</dbReference>
<sequence length="292" mass="31270">MILSASSIPRICQRSCVAVDLNTLLASQFVLPSIPKVVALLLSELGRSEPDLKTITQLISTDPALTTRLLQTANAGFFKLSGKINSVSEALAILGLAHVRAMAAQAASAASLKAVPGINLQQFWAYSLNVAKLSRSLAGVVRQNPQAAFTCGLIHAVGELAMHIGMPDEVAALDREVDPLDLRRARLEHRSFGFCYAEVGAGFASKWQFPQPIVDALAHQYAPFQDEVYEPLAGVIHLATWRVRAREGGLSANALAVTFPGAVGEVLGLDIDIVLQQDPIDWSAQMPGRSLI</sequence>
<dbReference type="PROSITE" id="PS51833">
    <property type="entry name" value="HDOD"/>
    <property type="match status" value="1"/>
</dbReference>
<feature type="domain" description="HDOD" evidence="1">
    <location>
        <begin position="31"/>
        <end position="223"/>
    </location>
</feature>
<name>Q21VK4_ALBFT</name>
<keyword evidence="3" id="KW-1185">Reference proteome</keyword>
<dbReference type="PANTHER" id="PTHR33525:SF6">
    <property type="entry name" value="HDOD DOMAIN-CONTAINING PROTEIN"/>
    <property type="match status" value="1"/>
</dbReference>
<accession>Q21VK4</accession>
<proteinExistence type="predicted"/>
<dbReference type="SUPFAM" id="SSF109604">
    <property type="entry name" value="HD-domain/PDEase-like"/>
    <property type="match status" value="1"/>
</dbReference>
<dbReference type="Proteomes" id="UP000008332">
    <property type="component" value="Chromosome"/>
</dbReference>
<dbReference type="PANTHER" id="PTHR33525">
    <property type="match status" value="1"/>
</dbReference>
<evidence type="ECO:0000313" key="3">
    <source>
        <dbReference type="Proteomes" id="UP000008332"/>
    </source>
</evidence>
<dbReference type="HOGENOM" id="CLU_048246_3_0_4"/>
<reference evidence="3" key="1">
    <citation type="submission" date="2006-02" db="EMBL/GenBank/DDBJ databases">
        <title>Complete sequence of chromosome of Rhodoferax ferrireducens DSM 15236.</title>
        <authorList>
            <person name="Copeland A."/>
            <person name="Lucas S."/>
            <person name="Lapidus A."/>
            <person name="Barry K."/>
            <person name="Detter J.C."/>
            <person name="Glavina del Rio T."/>
            <person name="Hammon N."/>
            <person name="Israni S."/>
            <person name="Pitluck S."/>
            <person name="Brettin T."/>
            <person name="Bruce D."/>
            <person name="Han C."/>
            <person name="Tapia R."/>
            <person name="Gilna P."/>
            <person name="Kiss H."/>
            <person name="Schmutz J."/>
            <person name="Larimer F."/>
            <person name="Land M."/>
            <person name="Kyrpides N."/>
            <person name="Ivanova N."/>
            <person name="Richardson P."/>
        </authorList>
    </citation>
    <scope>NUCLEOTIDE SEQUENCE [LARGE SCALE GENOMIC DNA]</scope>
    <source>
        <strain evidence="3">ATCC BAA-621 / DSM 15236 / T118</strain>
    </source>
</reference>
<dbReference type="KEGG" id="rfr:Rfer_2482"/>
<organism evidence="2 3">
    <name type="scientific">Albidiferax ferrireducens (strain ATCC BAA-621 / DSM 15236 / T118)</name>
    <name type="common">Rhodoferax ferrireducens</name>
    <dbReference type="NCBI Taxonomy" id="338969"/>
    <lineage>
        <taxon>Bacteria</taxon>
        <taxon>Pseudomonadati</taxon>
        <taxon>Pseudomonadota</taxon>
        <taxon>Betaproteobacteria</taxon>
        <taxon>Burkholderiales</taxon>
        <taxon>Comamonadaceae</taxon>
        <taxon>Rhodoferax</taxon>
    </lineage>
</organism>
<dbReference type="InterPro" id="IPR052340">
    <property type="entry name" value="RNase_Y/CdgJ"/>
</dbReference>
<dbReference type="EMBL" id="CP000267">
    <property type="protein sequence ID" value="ABD70199.1"/>
    <property type="molecule type" value="Genomic_DNA"/>
</dbReference>
<protein>
    <submittedName>
        <fullName evidence="2">Putative signal transduction protein</fullName>
    </submittedName>
</protein>
<evidence type="ECO:0000313" key="2">
    <source>
        <dbReference type="EMBL" id="ABD70199.1"/>
    </source>
</evidence>
<gene>
    <name evidence="2" type="ordered locus">Rfer_2482</name>
</gene>
<dbReference type="Pfam" id="PF08668">
    <property type="entry name" value="HDOD"/>
    <property type="match status" value="1"/>
</dbReference>
<dbReference type="AlphaFoldDB" id="Q21VK4"/>
<dbReference type="Gene3D" id="1.10.3210.10">
    <property type="entry name" value="Hypothetical protein af1432"/>
    <property type="match status" value="1"/>
</dbReference>
<evidence type="ECO:0000259" key="1">
    <source>
        <dbReference type="PROSITE" id="PS51833"/>
    </source>
</evidence>
<dbReference type="eggNOG" id="COG1639">
    <property type="taxonomic scope" value="Bacteria"/>
</dbReference>